<evidence type="ECO:0000313" key="4">
    <source>
        <dbReference type="Proteomes" id="UP001596422"/>
    </source>
</evidence>
<dbReference type="EMBL" id="JBHSWE010000001">
    <property type="protein sequence ID" value="MFC6671005.1"/>
    <property type="molecule type" value="Genomic_DNA"/>
</dbReference>
<keyword evidence="4" id="KW-1185">Reference proteome</keyword>
<dbReference type="RefSeq" id="WP_379909509.1">
    <property type="nucleotide sequence ID" value="NZ_JBHSWE010000001.1"/>
</dbReference>
<keyword evidence="1" id="KW-0227">DNA damage</keyword>
<evidence type="ECO:0000259" key="2">
    <source>
        <dbReference type="PROSITE" id="PS50173"/>
    </source>
</evidence>
<evidence type="ECO:0000313" key="3">
    <source>
        <dbReference type="EMBL" id="MFC6671005.1"/>
    </source>
</evidence>
<dbReference type="Proteomes" id="UP001596422">
    <property type="component" value="Unassembled WGS sequence"/>
</dbReference>
<dbReference type="PROSITE" id="PS50173">
    <property type="entry name" value="UMUC"/>
    <property type="match status" value="1"/>
</dbReference>
<evidence type="ECO:0000256" key="1">
    <source>
        <dbReference type="ARBA" id="ARBA00022763"/>
    </source>
</evidence>
<accession>A0ABW2A0L2</accession>
<proteinExistence type="predicted"/>
<dbReference type="Pfam" id="PF00817">
    <property type="entry name" value="IMS"/>
    <property type="match status" value="1"/>
</dbReference>
<sequence length="521" mass="56801">MNGLWLYLHFPLLPLEMLCGGDRPVPAALLDDRGARVRLCNAPAREQGVRHGMAVATALSLVPELQLVTPCPVQEPLQLEGLALWSGRFSARVSLQPPAGLLLEIASMLHYFKGLEALWQELQAQLGQLQLSALSATGHTPLAARLLALDGGFCAADAAAHLGRLEQLPTARLELETKQLERLQGLGLQRLGQLLALPGQELAHRLGPELTAYLDRLTGRRPDPPRYFEPPEHFRSELPLPFEVEQTQALLFPLRRLLAQLEGFLRARHWRALRLRLELLQAGRQQALWVGHAAGEQCAEAWLELCRLRLERLQLEQPVTGLRLAATEFRDLERGREDLFSEAPPQDSPAQLLSRLQMRLGDRALCRLEPCADYRPERSWRPAPLQGLWRRCRHRPASARAGCWRRLSHCPRGGWGRPSCCCRGPSASSAAGGISTRYAATTIPVAGPMAGWAGSIASRAVAGICTAGSGRRHGRGCFPGCAGLCRAALPEQLQFSSRCLPSRGAGAAGGGAGLPGPGPDR</sequence>
<name>A0ABW2A0L2_9GAMM</name>
<organism evidence="3 4">
    <name type="scientific">Marinobacterium aestuariivivens</name>
    <dbReference type="NCBI Taxonomy" id="1698799"/>
    <lineage>
        <taxon>Bacteria</taxon>
        <taxon>Pseudomonadati</taxon>
        <taxon>Pseudomonadota</taxon>
        <taxon>Gammaproteobacteria</taxon>
        <taxon>Oceanospirillales</taxon>
        <taxon>Oceanospirillaceae</taxon>
        <taxon>Marinobacterium</taxon>
    </lineage>
</organism>
<reference evidence="4" key="1">
    <citation type="journal article" date="2019" name="Int. J. Syst. Evol. Microbiol.">
        <title>The Global Catalogue of Microorganisms (GCM) 10K type strain sequencing project: providing services to taxonomists for standard genome sequencing and annotation.</title>
        <authorList>
            <consortium name="The Broad Institute Genomics Platform"/>
            <consortium name="The Broad Institute Genome Sequencing Center for Infectious Disease"/>
            <person name="Wu L."/>
            <person name="Ma J."/>
        </authorList>
    </citation>
    <scope>NUCLEOTIDE SEQUENCE [LARGE SCALE GENOMIC DNA]</scope>
    <source>
        <strain evidence="4">NBRC 111756</strain>
    </source>
</reference>
<dbReference type="InterPro" id="IPR043502">
    <property type="entry name" value="DNA/RNA_pol_sf"/>
</dbReference>
<dbReference type="InterPro" id="IPR050356">
    <property type="entry name" value="SulA_CellDiv_inhibitor"/>
</dbReference>
<dbReference type="SUPFAM" id="SSF56672">
    <property type="entry name" value="DNA/RNA polymerases"/>
    <property type="match status" value="1"/>
</dbReference>
<gene>
    <name evidence="3" type="ORF">ACFQDL_13725</name>
</gene>
<dbReference type="PANTHER" id="PTHR35369:SF2">
    <property type="entry name" value="BLR3025 PROTEIN"/>
    <property type="match status" value="1"/>
</dbReference>
<protein>
    <submittedName>
        <fullName evidence="3">Y-family DNA polymerase</fullName>
    </submittedName>
</protein>
<dbReference type="PANTHER" id="PTHR35369">
    <property type="entry name" value="BLR3025 PROTEIN-RELATED"/>
    <property type="match status" value="1"/>
</dbReference>
<dbReference type="InterPro" id="IPR001126">
    <property type="entry name" value="UmuC"/>
</dbReference>
<dbReference type="CDD" id="cd03468">
    <property type="entry name" value="PolY_like"/>
    <property type="match status" value="1"/>
</dbReference>
<dbReference type="Gene3D" id="3.40.1170.60">
    <property type="match status" value="1"/>
</dbReference>
<feature type="domain" description="UmuC" evidence="2">
    <location>
        <begin position="22"/>
        <end position="68"/>
    </location>
</feature>
<comment type="caution">
    <text evidence="3">The sequence shown here is derived from an EMBL/GenBank/DDBJ whole genome shotgun (WGS) entry which is preliminary data.</text>
</comment>